<keyword evidence="2" id="KW-1185">Reference proteome</keyword>
<dbReference type="RefSeq" id="WP_186501771.1">
    <property type="nucleotide sequence ID" value="NZ_JACOGK010000001.1"/>
</dbReference>
<name>A0ABR6VEX1_9FIRM</name>
<evidence type="ECO:0000313" key="1">
    <source>
        <dbReference type="EMBL" id="MBC3535711.1"/>
    </source>
</evidence>
<accession>A0ABR6VEX1</accession>
<dbReference type="Proteomes" id="UP000606870">
    <property type="component" value="Unassembled WGS sequence"/>
</dbReference>
<sequence>MGFFGNLFKSKKEKELEAIFNKINLILNSDEEQNKLLPKALEKICDSSPTNTIPGAIGDFGRTITNPIPVNGPLGEITYLSRLLIQETGEKLFFHRLGSCNDHIDVYEMISISGNYYDVLYLDMYYLHKSRLVPKGYILQDEVTTIRGINSFSSNFPINFKDVLMAQTEKMIGYPCIDTDAKNIDIKRALYTISLYKNEH</sequence>
<reference evidence="1 2" key="1">
    <citation type="submission" date="2020-08" db="EMBL/GenBank/DDBJ databases">
        <authorList>
            <person name="Liu C."/>
            <person name="Sun Q."/>
        </authorList>
    </citation>
    <scope>NUCLEOTIDE SEQUENCE [LARGE SCALE GENOMIC DNA]</scope>
    <source>
        <strain evidence="1 2">NSJ-59</strain>
    </source>
</reference>
<organism evidence="1 2">
    <name type="scientific">Megasphaera hominis</name>
    <dbReference type="NCBI Taxonomy" id="159836"/>
    <lineage>
        <taxon>Bacteria</taxon>
        <taxon>Bacillati</taxon>
        <taxon>Bacillota</taxon>
        <taxon>Negativicutes</taxon>
        <taxon>Veillonellales</taxon>
        <taxon>Veillonellaceae</taxon>
        <taxon>Megasphaera</taxon>
    </lineage>
</organism>
<proteinExistence type="predicted"/>
<comment type="caution">
    <text evidence="1">The sequence shown here is derived from an EMBL/GenBank/DDBJ whole genome shotgun (WGS) entry which is preliminary data.</text>
</comment>
<gene>
    <name evidence="1" type="ORF">H8J70_00315</name>
</gene>
<dbReference type="EMBL" id="JACOGK010000001">
    <property type="protein sequence ID" value="MBC3535711.1"/>
    <property type="molecule type" value="Genomic_DNA"/>
</dbReference>
<evidence type="ECO:0000313" key="2">
    <source>
        <dbReference type="Proteomes" id="UP000606870"/>
    </source>
</evidence>
<protein>
    <submittedName>
        <fullName evidence="1">Uncharacterized protein</fullName>
    </submittedName>
</protein>